<dbReference type="RefSeq" id="WP_007621638.1">
    <property type="nucleotide sequence ID" value="NZ_BANX01000020.1"/>
</dbReference>
<sequence>MAGRWAEMLDELARQRAELDRVATAVSGLTARATSTDRLITVEVNARGLLVDLAIEPAALRRYRADQLSAAITALVSDADDRLRATRNELLTAAVQPVPGYDDVVGMDASDAARPSAATPGGWSDDERGHR</sequence>
<dbReference type="Gene3D" id="3.30.1310.10">
    <property type="entry name" value="Nucleoid-associated protein YbaB-like domain"/>
    <property type="match status" value="1"/>
</dbReference>
<dbReference type="SUPFAM" id="SSF82607">
    <property type="entry name" value="YbaB-like"/>
    <property type="match status" value="1"/>
</dbReference>
<dbReference type="STRING" id="1223545.GS4_20_00710"/>
<organism evidence="2 3">
    <name type="scientific">Gordonia soli NBRC 108243</name>
    <dbReference type="NCBI Taxonomy" id="1223545"/>
    <lineage>
        <taxon>Bacteria</taxon>
        <taxon>Bacillati</taxon>
        <taxon>Actinomycetota</taxon>
        <taxon>Actinomycetes</taxon>
        <taxon>Mycobacteriales</taxon>
        <taxon>Gordoniaceae</taxon>
        <taxon>Gordonia</taxon>
    </lineage>
</organism>
<dbReference type="AlphaFoldDB" id="M0QL41"/>
<dbReference type="eggNOG" id="COG0718">
    <property type="taxonomic scope" value="Bacteria"/>
</dbReference>
<comment type="caution">
    <text evidence="2">The sequence shown here is derived from an EMBL/GenBank/DDBJ whole genome shotgun (WGS) entry which is preliminary data.</text>
</comment>
<dbReference type="InterPro" id="IPR036894">
    <property type="entry name" value="YbaB-like_sf"/>
</dbReference>
<protein>
    <recommendedName>
        <fullName evidence="4">Nucleoid-associated protein</fullName>
    </recommendedName>
</protein>
<dbReference type="Pfam" id="PF02575">
    <property type="entry name" value="YbaB_DNA_bd"/>
    <property type="match status" value="1"/>
</dbReference>
<dbReference type="EMBL" id="BANX01000020">
    <property type="protein sequence ID" value="GAC69006.1"/>
    <property type="molecule type" value="Genomic_DNA"/>
</dbReference>
<evidence type="ECO:0000313" key="3">
    <source>
        <dbReference type="Proteomes" id="UP000011666"/>
    </source>
</evidence>
<keyword evidence="3" id="KW-1185">Reference proteome</keyword>
<name>M0QL41_9ACTN</name>
<dbReference type="InterPro" id="IPR004401">
    <property type="entry name" value="YbaB/EbfC"/>
</dbReference>
<evidence type="ECO:0008006" key="4">
    <source>
        <dbReference type="Google" id="ProtNLM"/>
    </source>
</evidence>
<accession>M0QL41</accession>
<evidence type="ECO:0000256" key="1">
    <source>
        <dbReference type="SAM" id="MobiDB-lite"/>
    </source>
</evidence>
<dbReference type="Proteomes" id="UP000011666">
    <property type="component" value="Unassembled WGS sequence"/>
</dbReference>
<dbReference type="GO" id="GO:0003677">
    <property type="term" value="F:DNA binding"/>
    <property type="evidence" value="ECO:0007669"/>
    <property type="project" value="InterPro"/>
</dbReference>
<evidence type="ECO:0000313" key="2">
    <source>
        <dbReference type="EMBL" id="GAC69006.1"/>
    </source>
</evidence>
<gene>
    <name evidence="2" type="ORF">GS4_20_00710</name>
</gene>
<proteinExistence type="predicted"/>
<reference evidence="2 3" key="1">
    <citation type="submission" date="2013-01" db="EMBL/GenBank/DDBJ databases">
        <title>Whole genome shotgun sequence of Gordonia soli NBRC 108243.</title>
        <authorList>
            <person name="Isaki-Nakamura S."/>
            <person name="Hosoyama A."/>
            <person name="Tsuchikane K."/>
            <person name="Ando Y."/>
            <person name="Baba S."/>
            <person name="Ohji S."/>
            <person name="Hamada M."/>
            <person name="Tamura T."/>
            <person name="Yamazoe A."/>
            <person name="Yamazaki S."/>
            <person name="Fujita N."/>
        </authorList>
    </citation>
    <scope>NUCLEOTIDE SEQUENCE [LARGE SCALE GENOMIC DNA]</scope>
    <source>
        <strain evidence="2 3">NBRC 108243</strain>
    </source>
</reference>
<feature type="region of interest" description="Disordered" evidence="1">
    <location>
        <begin position="100"/>
        <end position="131"/>
    </location>
</feature>